<dbReference type="Proteomes" id="UP000029692">
    <property type="component" value="Unassembled WGS sequence"/>
</dbReference>
<dbReference type="STRING" id="1480694.DC28_10170"/>
<sequence>MENQELNFFLDMETGEILSFDEGQTDTILEDPESKRYVPIPEWTSTDGYNLMEKFVAGLRNPLARERLRAILQAGRRVFRQFKDTLREHREVERLWFRFKEQEMRDVVLDWYANLMETWGIEYEEPDFEDTQVLVFDDFDFRPAILSGEDSNAVWKEITSWDRQAFFDAYPTSVEAEFWYNRFRGPQPVGHYAQANAEGQAPQGPQDDFLLRLMTPGNELAAFAWGQYEEIQPGRRWLFIKQLYVLVEYRGLGIAKALIGQIFECRDPVEKIILELPGNADILGNFLEDQGFRTSAAVWICGE</sequence>
<protein>
    <submittedName>
        <fullName evidence="1">Uncharacterized protein</fullName>
    </submittedName>
</protein>
<evidence type="ECO:0000313" key="1">
    <source>
        <dbReference type="EMBL" id="KGE71627.1"/>
    </source>
</evidence>
<proteinExistence type="predicted"/>
<dbReference type="Pfam" id="PF03682">
    <property type="entry name" value="UPF0158"/>
    <property type="match status" value="1"/>
</dbReference>
<gene>
    <name evidence="1" type="ORF">DC28_10170</name>
</gene>
<dbReference type="EMBL" id="JNUP01000065">
    <property type="protein sequence ID" value="KGE71627.1"/>
    <property type="molecule type" value="Genomic_DNA"/>
</dbReference>
<dbReference type="SUPFAM" id="SSF55729">
    <property type="entry name" value="Acyl-CoA N-acyltransferases (Nat)"/>
    <property type="match status" value="1"/>
</dbReference>
<comment type="caution">
    <text evidence="1">The sequence shown here is derived from an EMBL/GenBank/DDBJ whole genome shotgun (WGS) entry which is preliminary data.</text>
</comment>
<accession>A0A098QYQ9</accession>
<evidence type="ECO:0000313" key="2">
    <source>
        <dbReference type="Proteomes" id="UP000029692"/>
    </source>
</evidence>
<dbReference type="CDD" id="cd04301">
    <property type="entry name" value="NAT_SF"/>
    <property type="match status" value="1"/>
</dbReference>
<reference evidence="1 2" key="1">
    <citation type="submission" date="2014-05" db="EMBL/GenBank/DDBJ databases">
        <title>De novo Genome Sequence of Spirocheata sp.</title>
        <authorList>
            <person name="Shivani Y."/>
            <person name="Subhash Y."/>
            <person name="Tushar L."/>
            <person name="Sasikala C."/>
            <person name="Ramana C.V."/>
        </authorList>
    </citation>
    <scope>NUCLEOTIDE SEQUENCE [LARGE SCALE GENOMIC DNA]</scope>
    <source>
        <strain evidence="1 2">JC230</strain>
    </source>
</reference>
<dbReference type="eggNOG" id="COG0456">
    <property type="taxonomic scope" value="Bacteria"/>
</dbReference>
<dbReference type="InterPro" id="IPR005361">
    <property type="entry name" value="UPF0158"/>
</dbReference>
<dbReference type="Gene3D" id="3.40.630.30">
    <property type="match status" value="1"/>
</dbReference>
<keyword evidence="2" id="KW-1185">Reference proteome</keyword>
<organism evidence="1 2">
    <name type="scientific">Spirochaeta lutea</name>
    <dbReference type="NCBI Taxonomy" id="1480694"/>
    <lineage>
        <taxon>Bacteria</taxon>
        <taxon>Pseudomonadati</taxon>
        <taxon>Spirochaetota</taxon>
        <taxon>Spirochaetia</taxon>
        <taxon>Spirochaetales</taxon>
        <taxon>Spirochaetaceae</taxon>
        <taxon>Spirochaeta</taxon>
    </lineage>
</organism>
<name>A0A098QYQ9_9SPIO</name>
<dbReference type="InterPro" id="IPR016181">
    <property type="entry name" value="Acyl_CoA_acyltransferase"/>
</dbReference>
<dbReference type="AlphaFoldDB" id="A0A098QYQ9"/>